<dbReference type="EMBL" id="PJZK01000005">
    <property type="protein sequence ID" value="PLR51553.1"/>
    <property type="molecule type" value="Genomic_DNA"/>
</dbReference>
<comment type="caution">
    <text evidence="2">The sequence shown here is derived from an EMBL/GenBank/DDBJ whole genome shotgun (WGS) entry which is preliminary data.</text>
</comment>
<gene>
    <name evidence="2" type="ORF">CYR34_07690</name>
</gene>
<feature type="domain" description="HTH Mu-type" evidence="1">
    <location>
        <begin position="18"/>
        <end position="84"/>
    </location>
</feature>
<dbReference type="Proteomes" id="UP000234626">
    <property type="component" value="Unassembled WGS sequence"/>
</dbReference>
<reference evidence="2 3" key="1">
    <citation type="submission" date="2017-12" db="EMBL/GenBank/DDBJ databases">
        <title>Characterization of six clinical isolates of Enterochimera gen. nov., a novel genus of the Yersiniaciae family and the three species Enterochimera arupensis sp. nov., Enterochimera coloradensis sp. nov, and Enterochimera californica sp. nov.</title>
        <authorList>
            <person name="Rossi A."/>
            <person name="Fisher M."/>
        </authorList>
    </citation>
    <scope>NUCLEOTIDE SEQUENCE [LARGE SCALE GENOMIC DNA]</scope>
    <source>
        <strain evidence="2 3">2016Iso1</strain>
    </source>
</reference>
<dbReference type="AlphaFoldDB" id="A0A2N5EQ51"/>
<dbReference type="InterPro" id="IPR009061">
    <property type="entry name" value="DNA-bd_dom_put_sf"/>
</dbReference>
<proteinExistence type="predicted"/>
<dbReference type="Pfam" id="PF07037">
    <property type="entry name" value="YfeC-like"/>
    <property type="match status" value="1"/>
</dbReference>
<accession>A0A2N5EQ51</accession>
<dbReference type="InterPro" id="IPR003314">
    <property type="entry name" value="Mu-type_HTH"/>
</dbReference>
<name>A0A2N5EQ51_9GAMM</name>
<keyword evidence="3" id="KW-1185">Reference proteome</keyword>
<evidence type="ECO:0000259" key="1">
    <source>
        <dbReference type="PROSITE" id="PS51702"/>
    </source>
</evidence>
<sequence length="139" mass="15845">MIYLRQPLISPHQGSMMNDEWITPKELAQKTGYTEQSINQRAAKENWEKRLRPGVQGGRAHEFSLASAAPFLAKSRSVHEDPAPYLASSSQPRDIWFATFARLNRREKHLITQFILREGISGMMEKLGLNDDPDSKPPK</sequence>
<protein>
    <recommendedName>
        <fullName evidence="1">HTH Mu-type domain-containing protein</fullName>
    </recommendedName>
</protein>
<dbReference type="SUPFAM" id="SSF46955">
    <property type="entry name" value="Putative DNA-binding domain"/>
    <property type="match status" value="1"/>
</dbReference>
<dbReference type="PROSITE" id="PS51702">
    <property type="entry name" value="HTH_MU"/>
    <property type="match status" value="1"/>
</dbReference>
<organism evidence="2 3">
    <name type="scientific">Chimaeribacter arupi</name>
    <dbReference type="NCBI Taxonomy" id="2060066"/>
    <lineage>
        <taxon>Bacteria</taxon>
        <taxon>Pseudomonadati</taxon>
        <taxon>Pseudomonadota</taxon>
        <taxon>Gammaproteobacteria</taxon>
        <taxon>Enterobacterales</taxon>
        <taxon>Yersiniaceae</taxon>
        <taxon>Chimaeribacter</taxon>
    </lineage>
</organism>
<dbReference type="GO" id="GO:0003677">
    <property type="term" value="F:DNA binding"/>
    <property type="evidence" value="ECO:0007669"/>
    <property type="project" value="InterPro"/>
</dbReference>
<evidence type="ECO:0000313" key="3">
    <source>
        <dbReference type="Proteomes" id="UP000234626"/>
    </source>
</evidence>
<evidence type="ECO:0000313" key="2">
    <source>
        <dbReference type="EMBL" id="PLR51553.1"/>
    </source>
</evidence>
<dbReference type="InterPro" id="IPR010749">
    <property type="entry name" value="YfeC-like"/>
</dbReference>
<dbReference type="InterPro" id="IPR036388">
    <property type="entry name" value="WH-like_DNA-bd_sf"/>
</dbReference>
<dbReference type="Gene3D" id="1.10.10.10">
    <property type="entry name" value="Winged helix-like DNA-binding domain superfamily/Winged helix DNA-binding domain"/>
    <property type="match status" value="1"/>
</dbReference>